<evidence type="ECO:0000256" key="4">
    <source>
        <dbReference type="ARBA" id="ARBA00022927"/>
    </source>
</evidence>
<dbReference type="InterPro" id="IPR036975">
    <property type="entry name" value="Importin-a_IBB_sf"/>
</dbReference>
<evidence type="ECO:0000313" key="10">
    <source>
        <dbReference type="EMBL" id="KKA29239.1"/>
    </source>
</evidence>
<dbReference type="Pfam" id="PF00514">
    <property type="entry name" value="Arm"/>
    <property type="match status" value="8"/>
</dbReference>
<feature type="repeat" description="ARM" evidence="7">
    <location>
        <begin position="334"/>
        <end position="368"/>
    </location>
</feature>
<accession>A0A0F4ZF78</accession>
<evidence type="ECO:0000256" key="1">
    <source>
        <dbReference type="ARBA" id="ARBA00010394"/>
    </source>
</evidence>
<evidence type="ECO:0000256" key="7">
    <source>
        <dbReference type="PROSITE-ProRule" id="PRU00259"/>
    </source>
</evidence>
<dbReference type="FunFam" id="1.20.5.690:FF:000003">
    <property type="entry name" value="Importin subunit alpha"/>
    <property type="match status" value="1"/>
</dbReference>
<dbReference type="EMBL" id="LAEV01000931">
    <property type="protein sequence ID" value="KKA29239.1"/>
    <property type="molecule type" value="Genomic_DNA"/>
</dbReference>
<protein>
    <recommendedName>
        <fullName evidence="5 6">Importin subunit alpha</fullName>
    </recommendedName>
</protein>
<dbReference type="OrthoDB" id="29145at2759"/>
<keyword evidence="11" id="KW-1185">Reference proteome</keyword>
<keyword evidence="3" id="KW-0677">Repeat</keyword>
<evidence type="ECO:0000256" key="6">
    <source>
        <dbReference type="PIRNR" id="PIRNR005673"/>
    </source>
</evidence>
<evidence type="ECO:0000313" key="11">
    <source>
        <dbReference type="Proteomes" id="UP000033483"/>
    </source>
</evidence>
<dbReference type="Proteomes" id="UP000033483">
    <property type="component" value="Unassembled WGS sequence"/>
</dbReference>
<keyword evidence="2 6" id="KW-0813">Transport</keyword>
<dbReference type="Pfam" id="PF16186">
    <property type="entry name" value="Arm_3"/>
    <property type="match status" value="1"/>
</dbReference>
<keyword evidence="4 6" id="KW-0653">Protein transport</keyword>
<evidence type="ECO:0000256" key="2">
    <source>
        <dbReference type="ARBA" id="ARBA00022448"/>
    </source>
</evidence>
<dbReference type="InterPro" id="IPR000225">
    <property type="entry name" value="Armadillo"/>
</dbReference>
<dbReference type="GO" id="GO:0005737">
    <property type="term" value="C:cytoplasm"/>
    <property type="evidence" value="ECO:0007669"/>
    <property type="project" value="InterPro"/>
</dbReference>
<dbReference type="PANTHER" id="PTHR23316">
    <property type="entry name" value="IMPORTIN ALPHA"/>
    <property type="match status" value="1"/>
</dbReference>
<feature type="repeat" description="ARM" evidence="7">
    <location>
        <begin position="123"/>
        <end position="165"/>
    </location>
</feature>
<dbReference type="FunFam" id="1.25.10.10:FF:000021">
    <property type="entry name" value="Importin subunit alpha"/>
    <property type="match status" value="1"/>
</dbReference>
<dbReference type="PIRSF" id="PIRSF005673">
    <property type="entry name" value="Importin_alpha"/>
    <property type="match status" value="1"/>
</dbReference>
<comment type="caution">
    <text evidence="10">The sequence shown here is derived from an EMBL/GenBank/DDBJ whole genome shotgun (WGS) entry which is preliminary data.</text>
</comment>
<dbReference type="PROSITE" id="PS51214">
    <property type="entry name" value="IBB"/>
    <property type="match status" value="1"/>
</dbReference>
<dbReference type="InterPro" id="IPR024931">
    <property type="entry name" value="Importin_alpha"/>
</dbReference>
<dbReference type="Pfam" id="PF01749">
    <property type="entry name" value="IBB"/>
    <property type="match status" value="1"/>
</dbReference>
<dbReference type="AlphaFoldDB" id="A0A0F4ZF78"/>
<dbReference type="InterPro" id="IPR011989">
    <property type="entry name" value="ARM-like"/>
</dbReference>
<sequence length="550" mass="59942">MADRYIPEHRRNQFKAKNAFKPDELRRRREEQQVEIRKNKREENLAKRRGLGPGSGHGSALGAAPDSDDEAAPSESQLTKDLPQMVAGVFSEQIDQQIQATTKFRKLLSKERNPPIEEVIKTGVVTRFVEFLRSPHTLVQFEAAWALTNIASGSATQTQVVIEAGAVPIFVELLASPEPDVREQAVWALGNIAGDSPKCRDYVLSCGALKPLLALLGDSRKLSMLRNATWTLSNFCRGKSPQPEWSSISPALPVLAKLVYSLDDEVLIDACWAISYLSDGSNDKIQAVLEAGIPRRLVELLTHASTSVQTPALRSVGNIVTGDDIQTQIIINCGALPSLLSLLSSTKDGIRKEACWTISNITAGNSHQIQAVIDANILPPLVHLLQNGDLKTRKEACWAISNATSGGLQKPDQIRYLVAQGCIRPLCDLLACPDNKIIQVALDGLENILKVGDLDKQSAGAGPESINRYALFIEECGGMEKIHDCQNNANEEIYMKAYTIIERYFSDEDEGAEDVPATQATGANGTFGFGTGDEQSGNFNFANNGDSMDM</sequence>
<evidence type="ECO:0000256" key="5">
    <source>
        <dbReference type="ARBA" id="ARBA00071843"/>
    </source>
</evidence>
<feature type="domain" description="IBB" evidence="9">
    <location>
        <begin position="1"/>
        <end position="58"/>
    </location>
</feature>
<dbReference type="SMART" id="SM00185">
    <property type="entry name" value="ARM"/>
    <property type="match status" value="8"/>
</dbReference>
<dbReference type="GO" id="GO:0005634">
    <property type="term" value="C:nucleus"/>
    <property type="evidence" value="ECO:0007669"/>
    <property type="project" value="UniProtKB-ARBA"/>
</dbReference>
<dbReference type="GO" id="GO:0061608">
    <property type="term" value="F:nuclear import signal receptor activity"/>
    <property type="evidence" value="ECO:0007669"/>
    <property type="project" value="InterPro"/>
</dbReference>
<dbReference type="Gene3D" id="1.25.10.10">
    <property type="entry name" value="Leucine-rich Repeat Variant"/>
    <property type="match status" value="1"/>
</dbReference>
<feature type="region of interest" description="Disordered" evidence="8">
    <location>
        <begin position="1"/>
        <end position="77"/>
    </location>
</feature>
<dbReference type="InterPro" id="IPR016024">
    <property type="entry name" value="ARM-type_fold"/>
</dbReference>
<dbReference type="InterPro" id="IPR032413">
    <property type="entry name" value="Arm_3"/>
</dbReference>
<feature type="compositionally biased region" description="Basic and acidic residues" evidence="8">
    <location>
        <begin position="1"/>
        <end position="11"/>
    </location>
</feature>
<dbReference type="Gene3D" id="1.20.5.690">
    <property type="entry name" value="Importin-alpha, importin-beta-binding domain"/>
    <property type="match status" value="1"/>
</dbReference>
<feature type="region of interest" description="Disordered" evidence="8">
    <location>
        <begin position="510"/>
        <end position="529"/>
    </location>
</feature>
<gene>
    <name evidence="10" type="ORF">TD95_002060</name>
</gene>
<evidence type="ECO:0000256" key="3">
    <source>
        <dbReference type="ARBA" id="ARBA00022737"/>
    </source>
</evidence>
<evidence type="ECO:0000259" key="9">
    <source>
        <dbReference type="PROSITE" id="PS51214"/>
    </source>
</evidence>
<dbReference type="GO" id="GO:0006606">
    <property type="term" value="P:protein import into nucleus"/>
    <property type="evidence" value="ECO:0007669"/>
    <property type="project" value="InterPro"/>
</dbReference>
<organism evidence="10 11">
    <name type="scientific">Thielaviopsis punctulata</name>
    <dbReference type="NCBI Taxonomy" id="72032"/>
    <lineage>
        <taxon>Eukaryota</taxon>
        <taxon>Fungi</taxon>
        <taxon>Dikarya</taxon>
        <taxon>Ascomycota</taxon>
        <taxon>Pezizomycotina</taxon>
        <taxon>Sordariomycetes</taxon>
        <taxon>Hypocreomycetidae</taxon>
        <taxon>Microascales</taxon>
        <taxon>Ceratocystidaceae</taxon>
        <taxon>Thielaviopsis</taxon>
    </lineage>
</organism>
<reference evidence="10 11" key="1">
    <citation type="submission" date="2015-03" db="EMBL/GenBank/DDBJ databases">
        <authorList>
            <person name="Radwan O."/>
            <person name="Al-Naeli F.A."/>
            <person name="Rendon G.A."/>
            <person name="Fields C."/>
        </authorList>
    </citation>
    <scope>NUCLEOTIDE SEQUENCE [LARGE SCALE GENOMIC DNA]</scope>
    <source>
        <strain evidence="10">CR-DP1</strain>
    </source>
</reference>
<dbReference type="SUPFAM" id="SSF48371">
    <property type="entry name" value="ARM repeat"/>
    <property type="match status" value="1"/>
</dbReference>
<feature type="repeat" description="ARM" evidence="7">
    <location>
        <begin position="165"/>
        <end position="193"/>
    </location>
</feature>
<comment type="similarity">
    <text evidence="1 6">Belongs to the importin alpha family.</text>
</comment>
<feature type="compositionally biased region" description="Basic and acidic residues" evidence="8">
    <location>
        <begin position="20"/>
        <end position="46"/>
    </location>
</feature>
<evidence type="ECO:0000256" key="8">
    <source>
        <dbReference type="SAM" id="MobiDB-lite"/>
    </source>
</evidence>
<name>A0A0F4ZF78_9PEZI</name>
<dbReference type="InterPro" id="IPR002652">
    <property type="entry name" value="Importin-a_IBB"/>
</dbReference>
<proteinExistence type="inferred from homology"/>
<dbReference type="PROSITE" id="PS50176">
    <property type="entry name" value="ARM_REPEAT"/>
    <property type="match status" value="3"/>
</dbReference>